<proteinExistence type="predicted"/>
<accession>A0A3P7N1M0</accession>
<reference evidence="2 3" key="1">
    <citation type="submission" date="2018-11" db="EMBL/GenBank/DDBJ databases">
        <authorList>
            <consortium name="Pathogen Informatics"/>
        </authorList>
    </citation>
    <scope>NUCLEOTIDE SEQUENCE [LARGE SCALE GENOMIC DNA]</scope>
</reference>
<dbReference type="AlphaFoldDB" id="A0A3P7N1M0"/>
<name>A0A3P7N1M0_DIBLA</name>
<evidence type="ECO:0000313" key="3">
    <source>
        <dbReference type="Proteomes" id="UP000281553"/>
    </source>
</evidence>
<evidence type="ECO:0000256" key="1">
    <source>
        <dbReference type="SAM" id="MobiDB-lite"/>
    </source>
</evidence>
<evidence type="ECO:0000313" key="2">
    <source>
        <dbReference type="EMBL" id="VDN29018.1"/>
    </source>
</evidence>
<feature type="region of interest" description="Disordered" evidence="1">
    <location>
        <begin position="1"/>
        <end position="28"/>
    </location>
</feature>
<dbReference type="Proteomes" id="UP000281553">
    <property type="component" value="Unassembled WGS sequence"/>
</dbReference>
<sequence>MLDKNHVGRRRRKKVQDSPSPDAFVFGSGESNAELISDEPYLPPYEECEPAFVEYEDWDSKEKGA</sequence>
<organism evidence="2 3">
    <name type="scientific">Dibothriocephalus latus</name>
    <name type="common">Fish tapeworm</name>
    <name type="synonym">Diphyllobothrium latum</name>
    <dbReference type="NCBI Taxonomy" id="60516"/>
    <lineage>
        <taxon>Eukaryota</taxon>
        <taxon>Metazoa</taxon>
        <taxon>Spiralia</taxon>
        <taxon>Lophotrochozoa</taxon>
        <taxon>Platyhelminthes</taxon>
        <taxon>Cestoda</taxon>
        <taxon>Eucestoda</taxon>
        <taxon>Diphyllobothriidea</taxon>
        <taxon>Diphyllobothriidae</taxon>
        <taxon>Dibothriocephalus</taxon>
    </lineage>
</organism>
<dbReference type="EMBL" id="UYRU01078298">
    <property type="protein sequence ID" value="VDN29018.1"/>
    <property type="molecule type" value="Genomic_DNA"/>
</dbReference>
<protein>
    <submittedName>
        <fullName evidence="2">Uncharacterized protein</fullName>
    </submittedName>
</protein>
<keyword evidence="3" id="KW-1185">Reference proteome</keyword>
<gene>
    <name evidence="2" type="ORF">DILT_LOCUS15285</name>
</gene>